<dbReference type="SMART" id="SM01092">
    <property type="entry name" value="CO_deh_flav_C"/>
    <property type="match status" value="1"/>
</dbReference>
<evidence type="ECO:0000256" key="2">
    <source>
        <dbReference type="ARBA" id="ARBA00001974"/>
    </source>
</evidence>
<dbReference type="CDD" id="cd00207">
    <property type="entry name" value="fer2"/>
    <property type="match status" value="1"/>
</dbReference>
<sequence>MLASIPVRALLEFYLNDKKVFVKNPDPTESLISYLRRSGLTGTKLGCSEGGCGSCTVVVSHYDYLDKKINHLTVNACLAPLVSMNGKHVITVEGLGNTQNPHPVQEKIANFHGSQCGFCTPGIVMSLYALLRNNPSATDHDIEESFDGNLCRCTGYRPILDGAKKFLVNKKPCKASCSEEGYCKSKNATERCSHSSGDGDDIEDIKVHPDLEEREIVLEFPKVLLNEYENGRLATPDAFYFDGGKTKWFQPSNLDQMLDIMHQFPNAKVINGNTEVGIEVRFKSLEYPILILPSNINELKTFKMEENGVSFGGCMTIAKFQKNLLDICDIKKSNLKRHQIRGFEALLENIRWFAGNQIRNVAAIAGNIVTASPISDLNPIFVAMGAVLTVQSKENGLRKISMEEFFIGYRKTALLPSEIVISIFVPYTREFEYIKAYKQAKRKDDDIAIVNASLRFNLERETEGYFIETASFAYGGMAPMTIRYRYINDLADFKFFRPMSAIKSVTGRFWSPEVIPSIQEALLADMPMSATTPGGQVEFRKTLAYSFMEKFGLYISHEISQLDKSCSINRPLNERLLSSLKDIERDISKGSQSFEQHSGSDVVGKSTVHLSALKQVTGEAVYTDDIPKLHNELYAIVVGSTEAHANIISVDYSEALEVEGVVDYISWKDIPNFDIKMDLNDKHNPNIIGPVFKDEELFATKTVHFVGQMIGMIIAHDERTARYASKKVKVTYEKLPTIFTIEEAIDKKSFFPYPRELANGNFSSMKSAKKNDDRPLSLATKFVSGKIRMSAQEHFYLETNVSLVVPKKEDGEIEVFASSQHPSECQHLVAHVLGVLSNKVTVRVKRMGGGFGGKETRAAFLTCGMAVAARKHGVPVRCMLSREDDMVMSGYRHPFLGDYKCGFTEEGKLISLECDVKNIFLFIC</sequence>
<dbReference type="Pfam" id="PF02738">
    <property type="entry name" value="MoCoBD_1"/>
    <property type="match status" value="1"/>
</dbReference>
<dbReference type="FunFam" id="3.10.20.30:FF:000015">
    <property type="entry name" value="Aldehyde oxidase 1"/>
    <property type="match status" value="1"/>
</dbReference>
<dbReference type="InterPro" id="IPR008274">
    <property type="entry name" value="AldOxase/xan_DH_MoCoBD1"/>
</dbReference>
<accession>A0AAD5U3C6</accession>
<dbReference type="FunFam" id="3.30.365.10:FF:000001">
    <property type="entry name" value="Xanthine dehydrogenase oxidase"/>
    <property type="match status" value="1"/>
</dbReference>
<dbReference type="Proteomes" id="UP001211065">
    <property type="component" value="Unassembled WGS sequence"/>
</dbReference>
<dbReference type="Pfam" id="PF00941">
    <property type="entry name" value="FAD_binding_5"/>
    <property type="match status" value="1"/>
</dbReference>
<gene>
    <name evidence="15" type="ORF">HK099_001575</name>
</gene>
<keyword evidence="5" id="KW-0285">Flavoprotein</keyword>
<dbReference type="InterPro" id="IPR002888">
    <property type="entry name" value="2Fe-2S-bd"/>
</dbReference>
<dbReference type="Pfam" id="PF03450">
    <property type="entry name" value="CO_deh_flav_C"/>
    <property type="match status" value="1"/>
</dbReference>
<dbReference type="Pfam" id="PF01799">
    <property type="entry name" value="Fer2_2"/>
    <property type="match status" value="1"/>
</dbReference>
<feature type="domain" description="FAD-binding PCMH-type" evidence="14">
    <location>
        <begin position="241"/>
        <end position="430"/>
    </location>
</feature>
<comment type="cofactor">
    <cofactor evidence="2">
        <name>FAD</name>
        <dbReference type="ChEBI" id="CHEBI:57692"/>
    </cofactor>
</comment>
<evidence type="ECO:0008006" key="17">
    <source>
        <dbReference type="Google" id="ProtNLM"/>
    </source>
</evidence>
<evidence type="ECO:0000256" key="3">
    <source>
        <dbReference type="ARBA" id="ARBA00006849"/>
    </source>
</evidence>
<dbReference type="PROSITE" id="PS51387">
    <property type="entry name" value="FAD_PCMH"/>
    <property type="match status" value="1"/>
</dbReference>
<feature type="domain" description="2Fe-2S ferredoxin-type" evidence="13">
    <location>
        <begin position="9"/>
        <end position="95"/>
    </location>
</feature>
<dbReference type="InterPro" id="IPR000674">
    <property type="entry name" value="Ald_Oxase/Xan_DH_a/b"/>
</dbReference>
<dbReference type="Gene3D" id="3.30.43.10">
    <property type="entry name" value="Uridine Diphospho-n-acetylenolpyruvylglucosamine Reductase, domain 2"/>
    <property type="match status" value="1"/>
</dbReference>
<dbReference type="InterPro" id="IPR036318">
    <property type="entry name" value="FAD-bd_PCMH-like_sf"/>
</dbReference>
<dbReference type="InterPro" id="IPR002346">
    <property type="entry name" value="Mopterin_DH_FAD-bd"/>
</dbReference>
<evidence type="ECO:0000256" key="4">
    <source>
        <dbReference type="ARBA" id="ARBA00022505"/>
    </source>
</evidence>
<dbReference type="Pfam" id="PF00111">
    <property type="entry name" value="Fer2"/>
    <property type="match status" value="1"/>
</dbReference>
<keyword evidence="10" id="KW-0408">Iron</keyword>
<dbReference type="InterPro" id="IPR005107">
    <property type="entry name" value="CO_DH_flav_C"/>
</dbReference>
<dbReference type="InterPro" id="IPR016208">
    <property type="entry name" value="Ald_Oxase/xanthine_DH-like"/>
</dbReference>
<dbReference type="SMART" id="SM01008">
    <property type="entry name" value="Ald_Xan_dh_C"/>
    <property type="match status" value="1"/>
</dbReference>
<evidence type="ECO:0000256" key="8">
    <source>
        <dbReference type="ARBA" id="ARBA00022827"/>
    </source>
</evidence>
<dbReference type="Gene3D" id="3.30.365.10">
    <property type="entry name" value="Aldehyde oxidase/xanthine dehydrogenase, molybdopterin binding domain"/>
    <property type="match status" value="2"/>
</dbReference>
<evidence type="ECO:0000256" key="5">
    <source>
        <dbReference type="ARBA" id="ARBA00022630"/>
    </source>
</evidence>
<dbReference type="FunFam" id="3.90.1170.50:FF:000001">
    <property type="entry name" value="Aldehyde oxidase 1"/>
    <property type="match status" value="1"/>
</dbReference>
<dbReference type="PANTHER" id="PTHR45444">
    <property type="entry name" value="XANTHINE DEHYDROGENASE"/>
    <property type="match status" value="1"/>
</dbReference>
<dbReference type="SUPFAM" id="SSF56003">
    <property type="entry name" value="Molybdenum cofactor-binding domain"/>
    <property type="match status" value="1"/>
</dbReference>
<dbReference type="GO" id="GO:0005506">
    <property type="term" value="F:iron ion binding"/>
    <property type="evidence" value="ECO:0007669"/>
    <property type="project" value="InterPro"/>
</dbReference>
<evidence type="ECO:0000256" key="12">
    <source>
        <dbReference type="ARBA" id="ARBA00034078"/>
    </source>
</evidence>
<dbReference type="InterPro" id="IPR037165">
    <property type="entry name" value="AldOxase/xan_DH_Mopterin-bd_sf"/>
</dbReference>
<dbReference type="SUPFAM" id="SSF56176">
    <property type="entry name" value="FAD-binding/transporter-associated domain-like"/>
    <property type="match status" value="1"/>
</dbReference>
<evidence type="ECO:0000259" key="14">
    <source>
        <dbReference type="PROSITE" id="PS51387"/>
    </source>
</evidence>
<keyword evidence="9" id="KW-0560">Oxidoreductase</keyword>
<evidence type="ECO:0000313" key="16">
    <source>
        <dbReference type="Proteomes" id="UP001211065"/>
    </source>
</evidence>
<dbReference type="Gene3D" id="1.10.150.120">
    <property type="entry name" value="[2Fe-2S]-binding domain"/>
    <property type="match status" value="1"/>
</dbReference>
<evidence type="ECO:0000313" key="15">
    <source>
        <dbReference type="EMBL" id="KAJ3223048.1"/>
    </source>
</evidence>
<dbReference type="SUPFAM" id="SSF54292">
    <property type="entry name" value="2Fe-2S ferredoxin-like"/>
    <property type="match status" value="1"/>
</dbReference>
<keyword evidence="6" id="KW-0001">2Fe-2S</keyword>
<dbReference type="GO" id="GO:0071949">
    <property type="term" value="F:FAD binding"/>
    <property type="evidence" value="ECO:0007669"/>
    <property type="project" value="InterPro"/>
</dbReference>
<evidence type="ECO:0000256" key="11">
    <source>
        <dbReference type="ARBA" id="ARBA00023014"/>
    </source>
</evidence>
<dbReference type="InterPro" id="IPR036884">
    <property type="entry name" value="2Fe-2S-bd_dom_sf"/>
</dbReference>
<dbReference type="EMBL" id="JADGJW010000146">
    <property type="protein sequence ID" value="KAJ3223048.1"/>
    <property type="molecule type" value="Genomic_DNA"/>
</dbReference>
<dbReference type="InterPro" id="IPR006058">
    <property type="entry name" value="2Fe2S_fd_BS"/>
</dbReference>
<keyword evidence="4" id="KW-0500">Molybdenum</keyword>
<dbReference type="FunFam" id="3.30.465.10:FF:000004">
    <property type="entry name" value="Xanthine dehydrogenase/oxidase"/>
    <property type="match status" value="1"/>
</dbReference>
<proteinExistence type="inferred from homology"/>
<dbReference type="InterPro" id="IPR036683">
    <property type="entry name" value="CO_DH_flav_C_dom_sf"/>
</dbReference>
<evidence type="ECO:0000256" key="1">
    <source>
        <dbReference type="ARBA" id="ARBA00001924"/>
    </source>
</evidence>
<comment type="caution">
    <text evidence="15">The sequence shown here is derived from an EMBL/GenBank/DDBJ whole genome shotgun (WGS) entry which is preliminary data.</text>
</comment>
<evidence type="ECO:0000259" key="13">
    <source>
        <dbReference type="PROSITE" id="PS51085"/>
    </source>
</evidence>
<dbReference type="Gene3D" id="3.30.465.10">
    <property type="match status" value="1"/>
</dbReference>
<dbReference type="InterPro" id="IPR012675">
    <property type="entry name" value="Beta-grasp_dom_sf"/>
</dbReference>
<dbReference type="InterPro" id="IPR016166">
    <property type="entry name" value="FAD-bd_PCMH"/>
</dbReference>
<dbReference type="GO" id="GO:0051537">
    <property type="term" value="F:2 iron, 2 sulfur cluster binding"/>
    <property type="evidence" value="ECO:0007669"/>
    <property type="project" value="UniProtKB-KW"/>
</dbReference>
<dbReference type="GO" id="GO:0016491">
    <property type="term" value="F:oxidoreductase activity"/>
    <property type="evidence" value="ECO:0007669"/>
    <property type="project" value="UniProtKB-KW"/>
</dbReference>
<keyword evidence="7" id="KW-0479">Metal-binding</keyword>
<dbReference type="InterPro" id="IPR001041">
    <property type="entry name" value="2Fe-2S_ferredoxin-type"/>
</dbReference>
<evidence type="ECO:0000256" key="6">
    <source>
        <dbReference type="ARBA" id="ARBA00022714"/>
    </source>
</evidence>
<dbReference type="SUPFAM" id="SSF47741">
    <property type="entry name" value="CO dehydrogenase ISP C-domain like"/>
    <property type="match status" value="1"/>
</dbReference>
<dbReference type="PANTHER" id="PTHR45444:SF3">
    <property type="entry name" value="XANTHINE DEHYDROGENASE"/>
    <property type="match status" value="1"/>
</dbReference>
<dbReference type="Gene3D" id="3.30.390.50">
    <property type="entry name" value="CO dehydrogenase flavoprotein, C-terminal domain"/>
    <property type="match status" value="1"/>
</dbReference>
<dbReference type="SUPFAM" id="SSF54665">
    <property type="entry name" value="CO dehydrogenase molybdoprotein N-domain-like"/>
    <property type="match status" value="1"/>
</dbReference>
<dbReference type="PROSITE" id="PS51085">
    <property type="entry name" value="2FE2S_FER_2"/>
    <property type="match status" value="1"/>
</dbReference>
<evidence type="ECO:0000256" key="7">
    <source>
        <dbReference type="ARBA" id="ARBA00022723"/>
    </source>
</evidence>
<comment type="similarity">
    <text evidence="3">Belongs to the xanthine dehydrogenase family.</text>
</comment>
<protein>
    <recommendedName>
        <fullName evidence="17">Xanthine dehydrogenase</fullName>
    </recommendedName>
</protein>
<organism evidence="15 16">
    <name type="scientific">Clydaea vesicula</name>
    <dbReference type="NCBI Taxonomy" id="447962"/>
    <lineage>
        <taxon>Eukaryota</taxon>
        <taxon>Fungi</taxon>
        <taxon>Fungi incertae sedis</taxon>
        <taxon>Chytridiomycota</taxon>
        <taxon>Chytridiomycota incertae sedis</taxon>
        <taxon>Chytridiomycetes</taxon>
        <taxon>Lobulomycetales</taxon>
        <taxon>Lobulomycetaceae</taxon>
        <taxon>Clydaea</taxon>
    </lineage>
</organism>
<keyword evidence="16" id="KW-1185">Reference proteome</keyword>
<dbReference type="InterPro" id="IPR016167">
    <property type="entry name" value="FAD-bd_PCMH_sub1"/>
</dbReference>
<dbReference type="Pfam" id="PF01315">
    <property type="entry name" value="Ald_Xan_dh_C"/>
    <property type="match status" value="1"/>
</dbReference>
<dbReference type="InterPro" id="IPR016169">
    <property type="entry name" value="FAD-bd_PCMH_sub2"/>
</dbReference>
<dbReference type="InterPro" id="IPR036856">
    <property type="entry name" value="Ald_Oxase/Xan_DH_a/b_sf"/>
</dbReference>
<comment type="cofactor">
    <cofactor evidence="12">
        <name>[2Fe-2S] cluster</name>
        <dbReference type="ChEBI" id="CHEBI:190135"/>
    </cofactor>
</comment>
<reference evidence="15" key="1">
    <citation type="submission" date="2020-05" db="EMBL/GenBank/DDBJ databases">
        <title>Phylogenomic resolution of chytrid fungi.</title>
        <authorList>
            <person name="Stajich J.E."/>
            <person name="Amses K."/>
            <person name="Simmons R."/>
            <person name="Seto K."/>
            <person name="Myers J."/>
            <person name="Bonds A."/>
            <person name="Quandt C.A."/>
            <person name="Barry K."/>
            <person name="Liu P."/>
            <person name="Grigoriev I."/>
            <person name="Longcore J.E."/>
            <person name="James T.Y."/>
        </authorList>
    </citation>
    <scope>NUCLEOTIDE SEQUENCE</scope>
    <source>
        <strain evidence="15">JEL0476</strain>
    </source>
</reference>
<comment type="cofactor">
    <cofactor evidence="1">
        <name>Mo-molybdopterin</name>
        <dbReference type="ChEBI" id="CHEBI:71302"/>
    </cofactor>
</comment>
<evidence type="ECO:0000256" key="10">
    <source>
        <dbReference type="ARBA" id="ARBA00023004"/>
    </source>
</evidence>
<evidence type="ECO:0000256" key="9">
    <source>
        <dbReference type="ARBA" id="ARBA00023002"/>
    </source>
</evidence>
<keyword evidence="8" id="KW-0274">FAD</keyword>
<keyword evidence="11" id="KW-0411">Iron-sulfur</keyword>
<dbReference type="AlphaFoldDB" id="A0AAD5U3C6"/>
<dbReference type="FunFam" id="3.30.43.10:FF:000001">
    <property type="entry name" value="Xanthine dehydrogenase/oxidase"/>
    <property type="match status" value="1"/>
</dbReference>
<dbReference type="Gene3D" id="3.10.20.30">
    <property type="match status" value="1"/>
</dbReference>
<dbReference type="InterPro" id="IPR036010">
    <property type="entry name" value="2Fe-2S_ferredoxin-like_sf"/>
</dbReference>
<dbReference type="SUPFAM" id="SSF55447">
    <property type="entry name" value="CO dehydrogenase flavoprotein C-terminal domain-like"/>
    <property type="match status" value="1"/>
</dbReference>
<name>A0AAD5U3C6_9FUNG</name>
<dbReference type="Gene3D" id="3.90.1170.50">
    <property type="entry name" value="Aldehyde oxidase/xanthine dehydrogenase, a/b hammerhead"/>
    <property type="match status" value="1"/>
</dbReference>
<dbReference type="PROSITE" id="PS00197">
    <property type="entry name" value="2FE2S_FER_1"/>
    <property type="match status" value="1"/>
</dbReference>